<dbReference type="PROSITE" id="PS50869">
    <property type="entry name" value="BRICHOS"/>
    <property type="match status" value="1"/>
</dbReference>
<keyword evidence="7" id="KW-1015">Disulfide bond</keyword>
<accession>A0A9P0B655</accession>
<proteinExistence type="inferred from homology"/>
<sequence>MTIITKPVSEKKGDKLVVPLVRYAVSPSQTNLDEVETGSTLSLQRRAHRVSNLTTCCLLLTALSVVGLGIIGGSFLYDQYIKVQRPSRFTGYAQIPYNKDDMLNDDPSYNMETTDQWLAAEFKSPYFQEEFEIDDDYEKIDVPDFKNGRNGRFIHDFNTNTTGIIDITGNRCFVMPLNRENVLPPKSLFDLIHKMWDGYYNVDTKVVRQTMRVVTPAITDPKTIGSYIGRECDGKPIYKLETYIGGVVKRSADLHDEAKFAQFAGKGITEVDIINLEDITEYERH</sequence>
<evidence type="ECO:0000256" key="4">
    <source>
        <dbReference type="ARBA" id="ARBA00022968"/>
    </source>
</evidence>
<name>A0A9P0B655_BRAAE</name>
<dbReference type="SMART" id="SM01039">
    <property type="entry name" value="BRICHOS"/>
    <property type="match status" value="1"/>
</dbReference>
<protein>
    <recommendedName>
        <fullName evidence="9">Integral membrane protein 2</fullName>
    </recommendedName>
</protein>
<evidence type="ECO:0000256" key="7">
    <source>
        <dbReference type="ARBA" id="ARBA00023157"/>
    </source>
</evidence>
<dbReference type="GO" id="GO:0001540">
    <property type="term" value="F:amyloid-beta binding"/>
    <property type="evidence" value="ECO:0007669"/>
    <property type="project" value="TreeGrafter"/>
</dbReference>
<keyword evidence="4 9" id="KW-0735">Signal-anchor</keyword>
<gene>
    <name evidence="11" type="ORF">MELIAE_LOCUS7463</name>
</gene>
<keyword evidence="12" id="KW-1185">Reference proteome</keyword>
<dbReference type="GO" id="GO:0005886">
    <property type="term" value="C:plasma membrane"/>
    <property type="evidence" value="ECO:0007669"/>
    <property type="project" value="UniProtKB-UniRule"/>
</dbReference>
<dbReference type="InterPro" id="IPR040145">
    <property type="entry name" value="ITM2"/>
</dbReference>
<comment type="subcellular location">
    <subcellularLocation>
        <location evidence="1 9">Membrane</location>
        <topology evidence="1 9">Single-pass type II membrane protein</topology>
    </subcellularLocation>
</comment>
<dbReference type="InterPro" id="IPR007084">
    <property type="entry name" value="BRICHOS_dom"/>
</dbReference>
<evidence type="ECO:0000313" key="11">
    <source>
        <dbReference type="EMBL" id="CAH0556542.1"/>
    </source>
</evidence>
<evidence type="ECO:0000259" key="10">
    <source>
        <dbReference type="PROSITE" id="PS50869"/>
    </source>
</evidence>
<feature type="transmembrane region" description="Helical" evidence="9">
    <location>
        <begin position="53"/>
        <end position="77"/>
    </location>
</feature>
<dbReference type="PANTHER" id="PTHR10962:SF1">
    <property type="entry name" value="INTEGRAL MEMBRANE PROTEIN 2"/>
    <property type="match status" value="1"/>
</dbReference>
<dbReference type="GO" id="GO:0042985">
    <property type="term" value="P:negative regulation of amyloid precursor protein biosynthetic process"/>
    <property type="evidence" value="ECO:0007669"/>
    <property type="project" value="TreeGrafter"/>
</dbReference>
<comment type="similarity">
    <text evidence="2 9">Belongs to the ITM2 family.</text>
</comment>
<evidence type="ECO:0000256" key="6">
    <source>
        <dbReference type="ARBA" id="ARBA00023136"/>
    </source>
</evidence>
<evidence type="ECO:0000256" key="3">
    <source>
        <dbReference type="ARBA" id="ARBA00022692"/>
    </source>
</evidence>
<dbReference type="EMBL" id="OV121136">
    <property type="protein sequence ID" value="CAH0556542.1"/>
    <property type="molecule type" value="Genomic_DNA"/>
</dbReference>
<keyword evidence="9" id="KW-1003">Cell membrane</keyword>
<evidence type="ECO:0000256" key="2">
    <source>
        <dbReference type="ARBA" id="ARBA00006794"/>
    </source>
</evidence>
<evidence type="ECO:0000313" key="12">
    <source>
        <dbReference type="Proteomes" id="UP001154078"/>
    </source>
</evidence>
<evidence type="ECO:0000256" key="1">
    <source>
        <dbReference type="ARBA" id="ARBA00004606"/>
    </source>
</evidence>
<keyword evidence="8" id="KW-0325">Glycoprotein</keyword>
<keyword evidence="6 9" id="KW-0472">Membrane</keyword>
<keyword evidence="3 9" id="KW-0812">Transmembrane</keyword>
<reference evidence="11" key="1">
    <citation type="submission" date="2021-12" db="EMBL/GenBank/DDBJ databases">
        <authorList>
            <person name="King R."/>
        </authorList>
    </citation>
    <scope>NUCLEOTIDE SEQUENCE</scope>
</reference>
<organism evidence="11 12">
    <name type="scientific">Brassicogethes aeneus</name>
    <name type="common">Rape pollen beetle</name>
    <name type="synonym">Meligethes aeneus</name>
    <dbReference type="NCBI Taxonomy" id="1431903"/>
    <lineage>
        <taxon>Eukaryota</taxon>
        <taxon>Metazoa</taxon>
        <taxon>Ecdysozoa</taxon>
        <taxon>Arthropoda</taxon>
        <taxon>Hexapoda</taxon>
        <taxon>Insecta</taxon>
        <taxon>Pterygota</taxon>
        <taxon>Neoptera</taxon>
        <taxon>Endopterygota</taxon>
        <taxon>Coleoptera</taxon>
        <taxon>Polyphaga</taxon>
        <taxon>Cucujiformia</taxon>
        <taxon>Nitidulidae</taxon>
        <taxon>Meligethinae</taxon>
        <taxon>Brassicogethes</taxon>
    </lineage>
</organism>
<dbReference type="Pfam" id="PF04089">
    <property type="entry name" value="BRICHOS"/>
    <property type="match status" value="1"/>
</dbReference>
<evidence type="ECO:0000256" key="8">
    <source>
        <dbReference type="ARBA" id="ARBA00023180"/>
    </source>
</evidence>
<dbReference type="AlphaFoldDB" id="A0A9P0B655"/>
<dbReference type="PANTHER" id="PTHR10962">
    <property type="entry name" value="INTEGRAL TRANSMEMBRANE PROTEIN 2"/>
    <property type="match status" value="1"/>
</dbReference>
<dbReference type="GO" id="GO:0070062">
    <property type="term" value="C:extracellular exosome"/>
    <property type="evidence" value="ECO:0007669"/>
    <property type="project" value="TreeGrafter"/>
</dbReference>
<evidence type="ECO:0000256" key="9">
    <source>
        <dbReference type="RuleBase" id="RU367061"/>
    </source>
</evidence>
<dbReference type="OrthoDB" id="9982095at2759"/>
<keyword evidence="5 9" id="KW-1133">Transmembrane helix</keyword>
<evidence type="ECO:0000256" key="5">
    <source>
        <dbReference type="ARBA" id="ARBA00022989"/>
    </source>
</evidence>
<dbReference type="GO" id="GO:0005794">
    <property type="term" value="C:Golgi apparatus"/>
    <property type="evidence" value="ECO:0007669"/>
    <property type="project" value="TreeGrafter"/>
</dbReference>
<feature type="domain" description="BRICHOS" evidence="10">
    <location>
        <begin position="145"/>
        <end position="240"/>
    </location>
</feature>
<dbReference type="Proteomes" id="UP001154078">
    <property type="component" value="Chromosome 5"/>
</dbReference>